<comment type="caution">
    <text evidence="4">The sequence shown here is derived from an EMBL/GenBank/DDBJ whole genome shotgun (WGS) entry which is preliminary data.</text>
</comment>
<dbReference type="InterPro" id="IPR036770">
    <property type="entry name" value="Ankyrin_rpt-contain_sf"/>
</dbReference>
<dbReference type="AlphaFoldDB" id="A0A818J9J0"/>
<protein>
    <submittedName>
        <fullName evidence="4">Uncharacterized protein</fullName>
    </submittedName>
</protein>
<keyword evidence="1" id="KW-0677">Repeat</keyword>
<evidence type="ECO:0000313" key="5">
    <source>
        <dbReference type="Proteomes" id="UP000663872"/>
    </source>
</evidence>
<dbReference type="PROSITE" id="PS50088">
    <property type="entry name" value="ANK_REPEAT"/>
    <property type="match status" value="2"/>
</dbReference>
<reference evidence="4" key="1">
    <citation type="submission" date="2021-02" db="EMBL/GenBank/DDBJ databases">
        <authorList>
            <person name="Nowell W R."/>
        </authorList>
    </citation>
    <scope>NUCLEOTIDE SEQUENCE</scope>
</reference>
<dbReference type="PANTHER" id="PTHR24198:SF165">
    <property type="entry name" value="ANKYRIN REPEAT-CONTAINING PROTEIN-RELATED"/>
    <property type="match status" value="1"/>
</dbReference>
<dbReference type="Pfam" id="PF12796">
    <property type="entry name" value="Ank_2"/>
    <property type="match status" value="2"/>
</dbReference>
<evidence type="ECO:0000256" key="1">
    <source>
        <dbReference type="ARBA" id="ARBA00022737"/>
    </source>
</evidence>
<evidence type="ECO:0000313" key="4">
    <source>
        <dbReference type="EMBL" id="CAF3538970.1"/>
    </source>
</evidence>
<sequence>MAIKRKDFQKTSSIILEFLLKLPDEETSSRLRDTLLHGLHFLQQYYLILQKRDKEQKPLQWTIERGLSPLTPFREAPDKFEWPWIDVESNKVKQTIPKHSLNNFVNLSPIIVAVREGDLRYVKELLNSEPELIDRVDSFGRDLLTYAVQYQQIHILRYLLLECKPSANINIQANDGSTCLHRACYSDDGQQCNVDIVRLLLENNADVTRQDVHLRSPLHWAVLAENTDCLKILIEYNVDIHTRDADGMTPAMWACHLDRYDHFRVGLLLFFLHYKS</sequence>
<dbReference type="Gene3D" id="1.25.40.20">
    <property type="entry name" value="Ankyrin repeat-containing domain"/>
    <property type="match status" value="1"/>
</dbReference>
<dbReference type="SUPFAM" id="SSF48403">
    <property type="entry name" value="Ankyrin repeat"/>
    <property type="match status" value="1"/>
</dbReference>
<proteinExistence type="predicted"/>
<gene>
    <name evidence="4" type="ORF">GRG538_LOCUS19661</name>
</gene>
<feature type="repeat" description="ANK" evidence="3">
    <location>
        <begin position="213"/>
        <end position="245"/>
    </location>
</feature>
<dbReference type="Proteomes" id="UP000663872">
    <property type="component" value="Unassembled WGS sequence"/>
</dbReference>
<evidence type="ECO:0000256" key="2">
    <source>
        <dbReference type="ARBA" id="ARBA00023043"/>
    </source>
</evidence>
<dbReference type="EMBL" id="CAJNYT010003198">
    <property type="protein sequence ID" value="CAF3538970.1"/>
    <property type="molecule type" value="Genomic_DNA"/>
</dbReference>
<keyword evidence="2 3" id="KW-0040">ANK repeat</keyword>
<organism evidence="4 5">
    <name type="scientific">Rotaria socialis</name>
    <dbReference type="NCBI Taxonomy" id="392032"/>
    <lineage>
        <taxon>Eukaryota</taxon>
        <taxon>Metazoa</taxon>
        <taxon>Spiralia</taxon>
        <taxon>Gnathifera</taxon>
        <taxon>Rotifera</taxon>
        <taxon>Eurotatoria</taxon>
        <taxon>Bdelloidea</taxon>
        <taxon>Philodinida</taxon>
        <taxon>Philodinidae</taxon>
        <taxon>Rotaria</taxon>
    </lineage>
</organism>
<dbReference type="InterPro" id="IPR002110">
    <property type="entry name" value="Ankyrin_rpt"/>
</dbReference>
<dbReference type="PROSITE" id="PS50297">
    <property type="entry name" value="ANK_REP_REGION"/>
    <property type="match status" value="2"/>
</dbReference>
<dbReference type="SMART" id="SM00248">
    <property type="entry name" value="ANK"/>
    <property type="match status" value="4"/>
</dbReference>
<dbReference type="PANTHER" id="PTHR24198">
    <property type="entry name" value="ANKYRIN REPEAT AND PROTEIN KINASE DOMAIN-CONTAINING PROTEIN"/>
    <property type="match status" value="1"/>
</dbReference>
<evidence type="ECO:0000256" key="3">
    <source>
        <dbReference type="PROSITE-ProRule" id="PRU00023"/>
    </source>
</evidence>
<feature type="repeat" description="ANK" evidence="3">
    <location>
        <begin position="175"/>
        <end position="212"/>
    </location>
</feature>
<accession>A0A818J9J0</accession>
<name>A0A818J9J0_9BILA</name>